<evidence type="ECO:0000256" key="2">
    <source>
        <dbReference type="SAM" id="Phobius"/>
    </source>
</evidence>
<dbReference type="InterPro" id="IPR018247">
    <property type="entry name" value="EF_Hand_1_Ca_BS"/>
</dbReference>
<evidence type="ECO:0000313" key="3">
    <source>
        <dbReference type="EMBL" id="HIU62950.1"/>
    </source>
</evidence>
<dbReference type="EMBL" id="DVNJ01000021">
    <property type="protein sequence ID" value="HIU62950.1"/>
    <property type="molecule type" value="Genomic_DNA"/>
</dbReference>
<proteinExistence type="predicted"/>
<accession>A0A9D1MLZ0</accession>
<name>A0A9D1MLZ0_9FIRM</name>
<sequence length="1098" mass="117906">MSRRKYGAYCDSDEGDEDELAGKAGRCGSAPEDIGDSDEPREDLYGGDSDSEEDGYAVPRRKKHRCCLAVVITSLVLVIVLCGGILGGAYFAWDHFLGEPTQMDLFQGLNVLSNLYKADPAVVTAPYGEEDLDGFYDRVLDALCMTVDDGYDLDLPAIVVDMLNSAGSGEETVQAALAARNDGVSPYAAVEENSRAGDEQTTGSEELDKLLNELKFNWESLRNPTAKTGEVEISGPQIAAFVNDVLQEAFVGADSLVQMQSEWNVNFADVVSLEQVIVSAPDTINDAATKLKATVKVELRSALQSVASKFTGIAAFGIKAAAAILPKEIYFSAEVEPCDAEGAAGVVVNSTSEEDMEKMLRIVDAVFSLTGSELRTGDFLTQINATVYNAVQSVSELLPINFVSDLVNAQPIGAVISALGLQLTPLEFFEIVRYVAAPDHYMQDDDGDGQIDGFEYVEYDCNELIRTLEDNFGLITKDTPDPNVQGIYIDDNNLYASITDIFSGTDAIIDNIAFGKVAANPAVTVTSTATIDYASLAAIMRSYMQSGEATGMIAEYGFELLSLGDGEKREDGSVYITVKFKFDIRKSLENASPDLFDENGLFHNIIGQLIPSAVYLTADIEISAAETGDMHTDIIFNDAKYGKTKSLLDSLCELLTGFGAGGDIVEDLSYDSVCKTLSEAITSVLAEKDENGQEAGISRFIAGYSVYGIEMDNVYALLYALVYEDKLEEGEKAEVTKAAFADAIKHIYLYNGKEANGSLSPSDPGMTPSAFLGSDHRPSGDGFDLAAEIIGSFGETQGATIDLVDTALADVIIGREAAVAAGDPEEPNDERAKFAASLGLSADVEYGEDYWIDQLVMLGKDGGAEEEKIFASFESKYNDWRYVNGLEEKNSPDELLVITATLSSAALADNNAAFKLLPQYFTVTIIMDLELTEEQRNDLRSAGSIEDVVGGTDPNDGSTIAPDPKFRDVFPVAVFINDMEAKDIAAIGKVLAIDPETADLAETVFGTDINAKIRQFLLSFALHENEGDNDPIPDIGLYTVLAYGEVVVRENEGAGTGAGSGSEGADDKREGLGLLRIDAEALIEKLFPIELQGSPKIG</sequence>
<feature type="region of interest" description="Disordered" evidence="1">
    <location>
        <begin position="1"/>
        <end position="56"/>
    </location>
</feature>
<comment type="caution">
    <text evidence="3">The sequence shown here is derived from an EMBL/GenBank/DDBJ whole genome shotgun (WGS) entry which is preliminary data.</text>
</comment>
<protein>
    <submittedName>
        <fullName evidence="3">Uncharacterized protein</fullName>
    </submittedName>
</protein>
<dbReference type="Proteomes" id="UP000824145">
    <property type="component" value="Unassembled WGS sequence"/>
</dbReference>
<dbReference type="AlphaFoldDB" id="A0A9D1MLZ0"/>
<keyword evidence="2" id="KW-0472">Membrane</keyword>
<reference evidence="3" key="2">
    <citation type="journal article" date="2021" name="PeerJ">
        <title>Extensive microbial diversity within the chicken gut microbiome revealed by metagenomics and culture.</title>
        <authorList>
            <person name="Gilroy R."/>
            <person name="Ravi A."/>
            <person name="Getino M."/>
            <person name="Pursley I."/>
            <person name="Horton D.L."/>
            <person name="Alikhan N.F."/>
            <person name="Baker D."/>
            <person name="Gharbi K."/>
            <person name="Hall N."/>
            <person name="Watson M."/>
            <person name="Adriaenssens E.M."/>
            <person name="Foster-Nyarko E."/>
            <person name="Jarju S."/>
            <person name="Secka A."/>
            <person name="Antonio M."/>
            <person name="Oren A."/>
            <person name="Chaudhuri R.R."/>
            <person name="La Ragione R."/>
            <person name="Hildebrand F."/>
            <person name="Pallen M.J."/>
        </authorList>
    </citation>
    <scope>NUCLEOTIDE SEQUENCE</scope>
    <source>
        <strain evidence="3">9366</strain>
    </source>
</reference>
<reference evidence="3" key="1">
    <citation type="submission" date="2020-10" db="EMBL/GenBank/DDBJ databases">
        <authorList>
            <person name="Gilroy R."/>
        </authorList>
    </citation>
    <scope>NUCLEOTIDE SEQUENCE</scope>
    <source>
        <strain evidence="3">9366</strain>
    </source>
</reference>
<gene>
    <name evidence="3" type="ORF">IAB07_04220</name>
</gene>
<organism evidence="3 4">
    <name type="scientific">Candidatus Caccalectryoclostridium excrementigallinarum</name>
    <dbReference type="NCBI Taxonomy" id="2840710"/>
    <lineage>
        <taxon>Bacteria</taxon>
        <taxon>Bacillati</taxon>
        <taxon>Bacillota</taxon>
        <taxon>Clostridia</taxon>
        <taxon>Christensenellales</taxon>
        <taxon>Christensenellaceae</taxon>
        <taxon>Christensenellaceae incertae sedis</taxon>
        <taxon>Candidatus Caccalectryoclostridium</taxon>
    </lineage>
</organism>
<keyword evidence="2" id="KW-1133">Transmembrane helix</keyword>
<dbReference type="PROSITE" id="PS00018">
    <property type="entry name" value="EF_HAND_1"/>
    <property type="match status" value="1"/>
</dbReference>
<keyword evidence="2" id="KW-0812">Transmembrane</keyword>
<feature type="transmembrane region" description="Helical" evidence="2">
    <location>
        <begin position="66"/>
        <end position="93"/>
    </location>
</feature>
<evidence type="ECO:0000313" key="4">
    <source>
        <dbReference type="Proteomes" id="UP000824145"/>
    </source>
</evidence>
<evidence type="ECO:0000256" key="1">
    <source>
        <dbReference type="SAM" id="MobiDB-lite"/>
    </source>
</evidence>